<sequence length="72" mass="7574">MEINHAPAAAVAVDVEELRPCPAPLAEADTLGLSGVALSRFGIPARWSGNGTRTNHSSIEQIGVYARNETCN</sequence>
<reference evidence="1" key="2">
    <citation type="journal article" date="2015" name="Data Brief">
        <title>Shoot transcriptome of the giant reed, Arundo donax.</title>
        <authorList>
            <person name="Barrero R.A."/>
            <person name="Guerrero F.D."/>
            <person name="Moolhuijzen P."/>
            <person name="Goolsby J.A."/>
            <person name="Tidwell J."/>
            <person name="Bellgard S.E."/>
            <person name="Bellgard M.I."/>
        </authorList>
    </citation>
    <scope>NUCLEOTIDE SEQUENCE</scope>
    <source>
        <tissue evidence="1">Shoot tissue taken approximately 20 cm above the soil surface</tissue>
    </source>
</reference>
<accession>A0A0A8ZPF2</accession>
<organism evidence="1">
    <name type="scientific">Arundo donax</name>
    <name type="common">Giant reed</name>
    <name type="synonym">Donax arundinaceus</name>
    <dbReference type="NCBI Taxonomy" id="35708"/>
    <lineage>
        <taxon>Eukaryota</taxon>
        <taxon>Viridiplantae</taxon>
        <taxon>Streptophyta</taxon>
        <taxon>Embryophyta</taxon>
        <taxon>Tracheophyta</taxon>
        <taxon>Spermatophyta</taxon>
        <taxon>Magnoliopsida</taxon>
        <taxon>Liliopsida</taxon>
        <taxon>Poales</taxon>
        <taxon>Poaceae</taxon>
        <taxon>PACMAD clade</taxon>
        <taxon>Arundinoideae</taxon>
        <taxon>Arundineae</taxon>
        <taxon>Arundo</taxon>
    </lineage>
</organism>
<proteinExistence type="predicted"/>
<reference evidence="1" key="1">
    <citation type="submission" date="2014-09" db="EMBL/GenBank/DDBJ databases">
        <authorList>
            <person name="Magalhaes I.L.F."/>
            <person name="Oliveira U."/>
            <person name="Santos F.R."/>
            <person name="Vidigal T.H.D.A."/>
            <person name="Brescovit A.D."/>
            <person name="Santos A.J."/>
        </authorList>
    </citation>
    <scope>NUCLEOTIDE SEQUENCE</scope>
    <source>
        <tissue evidence="1">Shoot tissue taken approximately 20 cm above the soil surface</tissue>
    </source>
</reference>
<dbReference type="EMBL" id="GBRH01261173">
    <property type="protein sequence ID" value="JAD36722.1"/>
    <property type="molecule type" value="Transcribed_RNA"/>
</dbReference>
<name>A0A0A8ZPF2_ARUDO</name>
<protein>
    <submittedName>
        <fullName evidence="1">Uncharacterized protein</fullName>
    </submittedName>
</protein>
<evidence type="ECO:0000313" key="1">
    <source>
        <dbReference type="EMBL" id="JAD36722.1"/>
    </source>
</evidence>
<dbReference type="AlphaFoldDB" id="A0A0A8ZPF2"/>